<organism evidence="2 3">
    <name type="scientific">Rotaria sordida</name>
    <dbReference type="NCBI Taxonomy" id="392033"/>
    <lineage>
        <taxon>Eukaryota</taxon>
        <taxon>Metazoa</taxon>
        <taxon>Spiralia</taxon>
        <taxon>Gnathifera</taxon>
        <taxon>Rotifera</taxon>
        <taxon>Eurotatoria</taxon>
        <taxon>Bdelloidea</taxon>
        <taxon>Philodinida</taxon>
        <taxon>Philodinidae</taxon>
        <taxon>Rotaria</taxon>
    </lineage>
</organism>
<reference evidence="2" key="1">
    <citation type="submission" date="2021-02" db="EMBL/GenBank/DDBJ databases">
        <authorList>
            <person name="Nowell W R."/>
        </authorList>
    </citation>
    <scope>NUCLEOTIDE SEQUENCE</scope>
</reference>
<dbReference type="EMBL" id="CAJNOU010003057">
    <property type="protein sequence ID" value="CAF1368143.1"/>
    <property type="molecule type" value="Genomic_DNA"/>
</dbReference>
<dbReference type="AlphaFoldDB" id="A0A815IH32"/>
<proteinExistence type="predicted"/>
<evidence type="ECO:0000256" key="1">
    <source>
        <dbReference type="SAM" id="MobiDB-lite"/>
    </source>
</evidence>
<dbReference type="Proteomes" id="UP000663889">
    <property type="component" value="Unassembled WGS sequence"/>
</dbReference>
<accession>A0A815IH32</accession>
<feature type="region of interest" description="Disordered" evidence="1">
    <location>
        <begin position="132"/>
        <end position="153"/>
    </location>
</feature>
<protein>
    <submittedName>
        <fullName evidence="2">Uncharacterized protein</fullName>
    </submittedName>
</protein>
<evidence type="ECO:0000313" key="3">
    <source>
        <dbReference type="Proteomes" id="UP000663889"/>
    </source>
</evidence>
<name>A0A815IH32_9BILA</name>
<feature type="non-terminal residue" evidence="2">
    <location>
        <position position="1"/>
    </location>
</feature>
<comment type="caution">
    <text evidence="2">The sequence shown here is derived from an EMBL/GenBank/DDBJ whole genome shotgun (WGS) entry which is preliminary data.</text>
</comment>
<evidence type="ECO:0000313" key="2">
    <source>
        <dbReference type="EMBL" id="CAF1368143.1"/>
    </source>
</evidence>
<gene>
    <name evidence="2" type="ORF">SEV965_LOCUS29744</name>
</gene>
<sequence>DELITILNEMKEELKNKDCKIHALNQNPPLNFDDDEAPMSDLNYHVLTGLTREQFNDLCSEIPPSALRDTDIRTPRTTIACLLVKLRLGLSHQALCTLFSFEDKPYARYNPKHLQQRASDYYNSITDAQDYSDLSDSNSENSDDDSNILYSLG</sequence>